<dbReference type="AlphaFoldDB" id="A0A0E9QI42"/>
<protein>
    <submittedName>
        <fullName evidence="1">Uncharacterized protein</fullName>
    </submittedName>
</protein>
<organism evidence="1">
    <name type="scientific">Anguilla anguilla</name>
    <name type="common">European freshwater eel</name>
    <name type="synonym">Muraena anguilla</name>
    <dbReference type="NCBI Taxonomy" id="7936"/>
    <lineage>
        <taxon>Eukaryota</taxon>
        <taxon>Metazoa</taxon>
        <taxon>Chordata</taxon>
        <taxon>Craniata</taxon>
        <taxon>Vertebrata</taxon>
        <taxon>Euteleostomi</taxon>
        <taxon>Actinopterygii</taxon>
        <taxon>Neopterygii</taxon>
        <taxon>Teleostei</taxon>
        <taxon>Anguilliformes</taxon>
        <taxon>Anguillidae</taxon>
        <taxon>Anguilla</taxon>
    </lineage>
</organism>
<dbReference type="EMBL" id="GBXM01092026">
    <property type="protein sequence ID" value="JAH16551.1"/>
    <property type="molecule type" value="Transcribed_RNA"/>
</dbReference>
<accession>A0A0E9QI42</accession>
<name>A0A0E9QI42_ANGAN</name>
<reference evidence="1" key="2">
    <citation type="journal article" date="2015" name="Fish Shellfish Immunol.">
        <title>Early steps in the European eel (Anguilla anguilla)-Vibrio vulnificus interaction in the gills: Role of the RtxA13 toxin.</title>
        <authorList>
            <person name="Callol A."/>
            <person name="Pajuelo D."/>
            <person name="Ebbesson L."/>
            <person name="Teles M."/>
            <person name="MacKenzie S."/>
            <person name="Amaro C."/>
        </authorList>
    </citation>
    <scope>NUCLEOTIDE SEQUENCE</scope>
</reference>
<sequence length="48" mass="5556">MLFFSELSCDFSPQWKTSLLLSQEPERTSYNIPVNSLWTPIQHINASV</sequence>
<reference evidence="1" key="1">
    <citation type="submission" date="2014-11" db="EMBL/GenBank/DDBJ databases">
        <authorList>
            <person name="Amaro Gonzalez C."/>
        </authorList>
    </citation>
    <scope>NUCLEOTIDE SEQUENCE</scope>
</reference>
<proteinExistence type="predicted"/>
<evidence type="ECO:0000313" key="1">
    <source>
        <dbReference type="EMBL" id="JAH16551.1"/>
    </source>
</evidence>